<evidence type="ECO:0000313" key="1">
    <source>
        <dbReference type="EMBL" id="ESL11080.1"/>
    </source>
</evidence>
<protein>
    <submittedName>
        <fullName evidence="1">Uncharacterized protein</fullName>
    </submittedName>
</protein>
<keyword evidence="2" id="KW-1185">Reference proteome</keyword>
<dbReference type="AlphaFoldDB" id="A0A061J9T8"/>
<sequence length="356" mass="40695">MRLDSTHQDEISVIFIINDEPCERFTFPVEGDVPVSSPVTRHINTSAIRHAARRYNGLYELAFNMQLGDSKLSDYAKGRTVGHFLLPSGKLHYLGPLMPFGESVASAVFVEDVPHTIQLRLSLEENLPEGEVAAWPAELLLADHVMAVIDNDDLSGSVPSSHAQNLVRELPFYTEGMRRFKNWSVFAHFFAENYHLWMLVTYSEEEHRKFGFSKLMLAGELRMVSKNFQHCYTRADKERDIIRYEAFLEFQQLLFSFTGPSDGSRRSPRLSNEAFRVLGESRSFQTLNTANYVRILRYRCAGIPEPLTFFFDPAFTSPFRIPIRKTSPDLDPPPVLLPSQLSVNVRVGGYRGYYEP</sequence>
<dbReference type="EMBL" id="AUPL01001179">
    <property type="protein sequence ID" value="ESL11080.1"/>
    <property type="molecule type" value="Genomic_DNA"/>
</dbReference>
<gene>
    <name evidence="1" type="ORF">TRSC58_01179</name>
</gene>
<comment type="caution">
    <text evidence="1">The sequence shown here is derived from an EMBL/GenBank/DDBJ whole genome shotgun (WGS) entry which is preliminary data.</text>
</comment>
<proteinExistence type="predicted"/>
<dbReference type="VEuPathDB" id="TriTrypDB:TRSC58_01179"/>
<evidence type="ECO:0000313" key="2">
    <source>
        <dbReference type="Proteomes" id="UP000031737"/>
    </source>
</evidence>
<reference evidence="1 2" key="1">
    <citation type="submission" date="2013-07" db="EMBL/GenBank/DDBJ databases">
        <authorList>
            <person name="Stoco P.H."/>
            <person name="Wagner G."/>
            <person name="Gerber A."/>
            <person name="Zaha A."/>
            <person name="Thompson C."/>
            <person name="Bartholomeu D.C."/>
            <person name="Luckemeyer D.D."/>
            <person name="Bahia D."/>
            <person name="Loreto E."/>
            <person name="Prestes E.B."/>
            <person name="Lima F.M."/>
            <person name="Rodrigues-Luiz G."/>
            <person name="Vallejo G.A."/>
            <person name="Filho J.F."/>
            <person name="Monteiro K.M."/>
            <person name="Tyler K.M."/>
            <person name="de Almeida L.G."/>
            <person name="Ortiz M.F."/>
            <person name="Siervo M.A."/>
            <person name="de Moraes M.H."/>
            <person name="Cunha O.L."/>
            <person name="Mendonca-Neto R."/>
            <person name="Silva R."/>
            <person name="Teixeira S.M."/>
            <person name="Murta S.M."/>
            <person name="Sincero T.C."/>
            <person name="Mendes T.A."/>
            <person name="Urmenyi T.P."/>
            <person name="Silva V.G."/>
            <person name="da Rocha W.D."/>
            <person name="Andersson B."/>
            <person name="Romanha A.J."/>
            <person name="Steindel M."/>
            <person name="de Vasconcelos A.T."/>
            <person name="Grisard E.C."/>
        </authorList>
    </citation>
    <scope>NUCLEOTIDE SEQUENCE [LARGE SCALE GENOMIC DNA]</scope>
    <source>
        <strain evidence="1 2">SC58</strain>
    </source>
</reference>
<organism evidence="1 2">
    <name type="scientific">Trypanosoma rangeli SC58</name>
    <dbReference type="NCBI Taxonomy" id="429131"/>
    <lineage>
        <taxon>Eukaryota</taxon>
        <taxon>Discoba</taxon>
        <taxon>Euglenozoa</taxon>
        <taxon>Kinetoplastea</taxon>
        <taxon>Metakinetoplastina</taxon>
        <taxon>Trypanosomatida</taxon>
        <taxon>Trypanosomatidae</taxon>
        <taxon>Trypanosoma</taxon>
        <taxon>Herpetosoma</taxon>
    </lineage>
</organism>
<dbReference type="Proteomes" id="UP000031737">
    <property type="component" value="Unassembled WGS sequence"/>
</dbReference>
<accession>A0A061J9T8</accession>
<name>A0A061J9T8_TRYRA</name>
<dbReference type="OrthoDB" id="257299at2759"/>